<evidence type="ECO:0000313" key="2">
    <source>
        <dbReference type="EMBL" id="KTT69211.1"/>
    </source>
</evidence>
<organism evidence="2 3">
    <name type="scientific">Sphingomonas endophytica</name>
    <dbReference type="NCBI Taxonomy" id="869719"/>
    <lineage>
        <taxon>Bacteria</taxon>
        <taxon>Pseudomonadati</taxon>
        <taxon>Pseudomonadota</taxon>
        <taxon>Alphaproteobacteria</taxon>
        <taxon>Sphingomonadales</taxon>
        <taxon>Sphingomonadaceae</taxon>
        <taxon>Sphingomonas</taxon>
    </lineage>
</organism>
<protein>
    <recommendedName>
        <fullName evidence="1">JmjC domain-containing protein</fullName>
    </recommendedName>
</protein>
<dbReference type="InterPro" id="IPR014710">
    <property type="entry name" value="RmlC-like_jellyroll"/>
</dbReference>
<evidence type="ECO:0000259" key="1">
    <source>
        <dbReference type="PROSITE" id="PS51184"/>
    </source>
</evidence>
<proteinExistence type="predicted"/>
<sequence>MTHSFAPVREWRNVDRATFREQIVPLRRPAILRGVARAWPAVQAGCRSAEALCATIAATDVGRPVTTFLGPPQIKGRFWYQDDLRGVNYQQRLAPLREVLEVLLRAKDEPAPPSFYAGAVRMSEHCPDFARDHVLDLPGEDAVARLWIGNRATVSTHFDMSENVAVVVGGHRRFTFFPPEQVRNLYVGPFDFTFAGPPVSMVDLRDPDLARYPRFAEAMATAQEAELEPGDAAYIPYMWWHQVEALDAVNVLVNYWWELHGRDWQGSPFKTLMHAIMNIRDLPEREREVWRAWFDHYVFGAGHDAVAHLPPTARGALGEMTPDMAAKVKLFLMDEWRR</sequence>
<comment type="caution">
    <text evidence="2">The sequence shown here is derived from an EMBL/GenBank/DDBJ whole genome shotgun (WGS) entry which is preliminary data.</text>
</comment>
<dbReference type="InterPro" id="IPR041667">
    <property type="entry name" value="Cupin_8"/>
</dbReference>
<dbReference type="InterPro" id="IPR003347">
    <property type="entry name" value="JmjC_dom"/>
</dbReference>
<dbReference type="EMBL" id="LDTB01000076">
    <property type="protein sequence ID" value="KTT69211.1"/>
    <property type="molecule type" value="Genomic_DNA"/>
</dbReference>
<reference evidence="2 3" key="1">
    <citation type="journal article" date="2016" name="Front. Microbiol.">
        <title>Genomic Resource of Rice Seed Associated Bacteria.</title>
        <authorList>
            <person name="Midha S."/>
            <person name="Bansal K."/>
            <person name="Sharma S."/>
            <person name="Kumar N."/>
            <person name="Patil P.P."/>
            <person name="Chaudhry V."/>
            <person name="Patil P.B."/>
        </authorList>
    </citation>
    <scope>NUCLEOTIDE SEQUENCE [LARGE SCALE GENOMIC DNA]</scope>
    <source>
        <strain evidence="2 3">NS334</strain>
    </source>
</reference>
<dbReference type="Pfam" id="PF13621">
    <property type="entry name" value="Cupin_8"/>
    <property type="match status" value="1"/>
</dbReference>
<dbReference type="SUPFAM" id="SSF51197">
    <property type="entry name" value="Clavaminate synthase-like"/>
    <property type="match status" value="1"/>
</dbReference>
<dbReference type="Gene3D" id="2.60.120.10">
    <property type="entry name" value="Jelly Rolls"/>
    <property type="match status" value="1"/>
</dbReference>
<feature type="domain" description="JmjC" evidence="1">
    <location>
        <begin position="115"/>
        <end position="272"/>
    </location>
</feature>
<dbReference type="PROSITE" id="PS51184">
    <property type="entry name" value="JMJC"/>
    <property type="match status" value="1"/>
</dbReference>
<gene>
    <name evidence="2" type="ORF">NS334_15180</name>
</gene>
<dbReference type="Proteomes" id="UP000074310">
    <property type="component" value="Unassembled WGS sequence"/>
</dbReference>
<dbReference type="AlphaFoldDB" id="A0A147HWH4"/>
<dbReference type="SMART" id="SM00558">
    <property type="entry name" value="JmjC"/>
    <property type="match status" value="1"/>
</dbReference>
<keyword evidence="3" id="KW-1185">Reference proteome</keyword>
<dbReference type="PANTHER" id="PTHR12461:SF105">
    <property type="entry name" value="HYPOXIA-INDUCIBLE FACTOR 1-ALPHA INHIBITOR"/>
    <property type="match status" value="1"/>
</dbReference>
<evidence type="ECO:0000313" key="3">
    <source>
        <dbReference type="Proteomes" id="UP000074310"/>
    </source>
</evidence>
<accession>A0A147HWH4</accession>
<dbReference type="PATRIC" id="fig|869719.3.peg.3219"/>
<name>A0A147HWH4_9SPHN</name>
<dbReference type="PANTHER" id="PTHR12461">
    <property type="entry name" value="HYPOXIA-INDUCIBLE FACTOR 1 ALPHA INHIBITOR-RELATED"/>
    <property type="match status" value="1"/>
</dbReference>